<feature type="domain" description="Metallo-beta-lactamase" evidence="12">
    <location>
        <begin position="666"/>
        <end position="750"/>
    </location>
</feature>
<protein>
    <recommendedName>
        <fullName evidence="4">ribonuclease Z</fullName>
        <ecNumber evidence="4">3.1.26.11</ecNumber>
    </recommendedName>
</protein>
<dbReference type="GO" id="GO:0005739">
    <property type="term" value="C:mitochondrion"/>
    <property type="evidence" value="ECO:0007669"/>
    <property type="project" value="TreeGrafter"/>
</dbReference>
<dbReference type="InterPro" id="IPR047151">
    <property type="entry name" value="RNZ2-like"/>
</dbReference>
<dbReference type="InterPro" id="IPR027794">
    <property type="entry name" value="tRNase_Z_dom"/>
</dbReference>
<feature type="compositionally biased region" description="Basic and acidic residues" evidence="11">
    <location>
        <begin position="871"/>
        <end position="880"/>
    </location>
</feature>
<comment type="cofactor">
    <cofactor evidence="2">
        <name>Zn(2+)</name>
        <dbReference type="ChEBI" id="CHEBI:29105"/>
    </cofactor>
</comment>
<dbReference type="Pfam" id="PF23023">
    <property type="entry name" value="Anti-Pycsar_Apyc1"/>
    <property type="match status" value="1"/>
</dbReference>
<keyword evidence="9" id="KW-0378">Hydrolase</keyword>
<evidence type="ECO:0000256" key="7">
    <source>
        <dbReference type="ARBA" id="ARBA00022723"/>
    </source>
</evidence>
<keyword evidence="5" id="KW-0819">tRNA processing</keyword>
<dbReference type="Pfam" id="PF13691">
    <property type="entry name" value="Lactamase_B_4"/>
    <property type="match status" value="1"/>
</dbReference>
<reference evidence="14" key="1">
    <citation type="submission" date="2023-02" db="EMBL/GenBank/DDBJ databases">
        <title>Identification and recombinant expression of a fungal hydrolase from Papiliotrema laurentii that hydrolyzes apple cutin and clears colloidal polyester polyurethane.</title>
        <authorList>
            <consortium name="DOE Joint Genome Institute"/>
            <person name="Roman V.A."/>
            <person name="Bojanowski C."/>
            <person name="Crable B.R."/>
            <person name="Wagner D.N."/>
            <person name="Hung C.S."/>
            <person name="Nadeau L.J."/>
            <person name="Schratz L."/>
            <person name="Haridas S."/>
            <person name="Pangilinan J."/>
            <person name="Lipzen A."/>
            <person name="Na H."/>
            <person name="Yan M."/>
            <person name="Ng V."/>
            <person name="Grigoriev I.V."/>
            <person name="Spatafora J.W."/>
            <person name="Barlow D."/>
            <person name="Biffinger J."/>
            <person name="Kelley-Loughnane N."/>
            <person name="Varaljay V.A."/>
            <person name="Crookes-Goodson W.J."/>
        </authorList>
    </citation>
    <scope>NUCLEOTIDE SEQUENCE</scope>
    <source>
        <strain evidence="14">5307AH</strain>
    </source>
</reference>
<comment type="caution">
    <text evidence="14">The sequence shown here is derived from an EMBL/GenBank/DDBJ whole genome shotgun (WGS) entry which is preliminary data.</text>
</comment>
<accession>A0AAD9CY62</accession>
<evidence type="ECO:0000259" key="13">
    <source>
        <dbReference type="Pfam" id="PF13691"/>
    </source>
</evidence>
<dbReference type="Gene3D" id="3.60.15.10">
    <property type="entry name" value="Ribonuclease Z/Hydroxyacylglutathione hydrolase-like"/>
    <property type="match status" value="2"/>
</dbReference>
<dbReference type="PANTHER" id="PTHR12553">
    <property type="entry name" value="ZINC PHOSPHODIESTERASE ELAC PROTEIN 2"/>
    <property type="match status" value="1"/>
</dbReference>
<dbReference type="InterPro" id="IPR001279">
    <property type="entry name" value="Metallo-B-lactamas"/>
</dbReference>
<evidence type="ECO:0000256" key="6">
    <source>
        <dbReference type="ARBA" id="ARBA00022722"/>
    </source>
</evidence>
<evidence type="ECO:0000256" key="4">
    <source>
        <dbReference type="ARBA" id="ARBA00012477"/>
    </source>
</evidence>
<comment type="similarity">
    <text evidence="3">Belongs to the RNase Z family.</text>
</comment>
<proteinExistence type="inferred from homology"/>
<dbReference type="Proteomes" id="UP001182556">
    <property type="component" value="Unassembled WGS sequence"/>
</dbReference>
<evidence type="ECO:0000256" key="1">
    <source>
        <dbReference type="ARBA" id="ARBA00000402"/>
    </source>
</evidence>
<evidence type="ECO:0000256" key="3">
    <source>
        <dbReference type="ARBA" id="ARBA00007823"/>
    </source>
</evidence>
<keyword evidence="8" id="KW-0255">Endonuclease</keyword>
<organism evidence="14 15">
    <name type="scientific">Papiliotrema laurentii</name>
    <name type="common">Cryptococcus laurentii</name>
    <dbReference type="NCBI Taxonomy" id="5418"/>
    <lineage>
        <taxon>Eukaryota</taxon>
        <taxon>Fungi</taxon>
        <taxon>Dikarya</taxon>
        <taxon>Basidiomycota</taxon>
        <taxon>Agaricomycotina</taxon>
        <taxon>Tremellomycetes</taxon>
        <taxon>Tremellales</taxon>
        <taxon>Rhynchogastremaceae</taxon>
        <taxon>Papiliotrema</taxon>
    </lineage>
</organism>
<evidence type="ECO:0000256" key="2">
    <source>
        <dbReference type="ARBA" id="ARBA00001947"/>
    </source>
</evidence>
<sequence>MQHYNLHVRALTVPGPETDLSVFVAFDNVRYLFGCGEGTQRAFVQKRLRTPGLAGVFLPDGGSKGRAGLPGMIMTACDAGIRKLDVVGPSDTTQYVGTLRSSVLRNDMTIKTHAHPPSLSLNDTEDIYNGTNLSVRSISLRPAECDLPTGTRRSATRMSSAQDLAERHVGAMFHEGGPSNRPQLFALQPVPTPDQTAAQMVYICQAPDVPGRFDNKKAVALGVPNGKIRQNLVRGEAIEFEDPKNPGQMKVVRPEEVVSNGTKGATMIMVNSSSETLPALLGSSAFDEFKPDSSDASKEVALIIHRVPMAVWQNPSYHDWIRSFGPNTKHLIATTDGYRHDAVFNSSAHNLLQLSLLDGDIFSPVFATTPSIPGDHSLPPNTTMLVPNHQVKLQPQGELELLDPHERDVPYPTTLEDTHALRRKFMEVMPEYAEACMMARSRSRRDPRNGQKTAVPGDDIVVTTLGTGSAIPSKYRNVSSTYLQIPETGGILLDCGEGTLGQLRRKFGADGMKKFYEDLKVIYVSHMHADHHLGLQSILEDRFKHGLTSKLYVIGPLPIAVSLSESGPWSYGVSQAALDNVAFIDTATLQYGALPKVGLQIPTEEAAAMDAASQHDEVPVASAFYDGSRRWPKLDIMSRDYKRTYALTEISAIFEDLGLNGLRTPRVKHRGSAWGLVIQHPSGWKLVYSGDTTPCDSLIEAGNHATLLIHEATLEDDKPDVALEKGHSTFSQAIEVGIRMDAKRILLNHFSQRYPKLPKSKVTATSDSDPDVSISYDLMSIKVGEMWRMKHYMDAAELLFKEDDDGDVEDAVKHDVNATVEENGINGGGKKKGAGKISREQKKSQKGKPQGAQAGAKRSASPTVVGGVKKPRSDEGEPAP</sequence>
<comment type="catalytic activity">
    <reaction evidence="1">
        <text>Endonucleolytic cleavage of RNA, removing extra 3' nucleotides from tRNA precursor, generating 3' termini of tRNAs. A 3'-hydroxy group is left at the tRNA terminus and a 5'-phosphoryl group is left at the trailer molecule.</text>
        <dbReference type="EC" id="3.1.26.11"/>
    </reaction>
</comment>
<feature type="region of interest" description="Disordered" evidence="11">
    <location>
        <begin position="816"/>
        <end position="880"/>
    </location>
</feature>
<dbReference type="Pfam" id="PF12706">
    <property type="entry name" value="Lactamase_B_2"/>
    <property type="match status" value="1"/>
</dbReference>
<name>A0AAD9CY62_PAPLA</name>
<dbReference type="GO" id="GO:1990180">
    <property type="term" value="P:mitochondrial tRNA 3'-end processing"/>
    <property type="evidence" value="ECO:0007669"/>
    <property type="project" value="TreeGrafter"/>
</dbReference>
<evidence type="ECO:0000256" key="11">
    <source>
        <dbReference type="SAM" id="MobiDB-lite"/>
    </source>
</evidence>
<evidence type="ECO:0000256" key="5">
    <source>
        <dbReference type="ARBA" id="ARBA00022694"/>
    </source>
</evidence>
<dbReference type="InterPro" id="IPR036866">
    <property type="entry name" value="RibonucZ/Hydroxyglut_hydro"/>
</dbReference>
<dbReference type="CDD" id="cd07718">
    <property type="entry name" value="RNaseZ_ELAC1_ELAC2-C-term-like_MBL-fold"/>
    <property type="match status" value="1"/>
</dbReference>
<keyword evidence="7" id="KW-0479">Metal-binding</keyword>
<dbReference type="PANTHER" id="PTHR12553:SF49">
    <property type="entry name" value="ZINC PHOSPHODIESTERASE ELAC PROTEIN 2"/>
    <property type="match status" value="1"/>
</dbReference>
<dbReference type="GO" id="GO:0042781">
    <property type="term" value="F:3'-tRNA processing endoribonuclease activity"/>
    <property type="evidence" value="ECO:0007669"/>
    <property type="project" value="UniProtKB-EC"/>
</dbReference>
<feature type="domain" description="tRNase Z endonuclease" evidence="13">
    <location>
        <begin position="11"/>
        <end position="58"/>
    </location>
</feature>
<evidence type="ECO:0000256" key="8">
    <source>
        <dbReference type="ARBA" id="ARBA00022759"/>
    </source>
</evidence>
<dbReference type="EC" id="3.1.26.11" evidence="4"/>
<dbReference type="GO" id="GO:0046872">
    <property type="term" value="F:metal ion binding"/>
    <property type="evidence" value="ECO:0007669"/>
    <property type="project" value="UniProtKB-KW"/>
</dbReference>
<dbReference type="AlphaFoldDB" id="A0AAD9CY62"/>
<keyword evidence="6" id="KW-0540">Nuclease</keyword>
<keyword evidence="10" id="KW-0862">Zinc</keyword>
<evidence type="ECO:0000256" key="9">
    <source>
        <dbReference type="ARBA" id="ARBA00022801"/>
    </source>
</evidence>
<dbReference type="EMBL" id="JAODAN010000008">
    <property type="protein sequence ID" value="KAK1922605.1"/>
    <property type="molecule type" value="Genomic_DNA"/>
</dbReference>
<evidence type="ECO:0000259" key="12">
    <source>
        <dbReference type="Pfam" id="PF12706"/>
    </source>
</evidence>
<keyword evidence="15" id="KW-1185">Reference proteome</keyword>
<dbReference type="SUPFAM" id="SSF56281">
    <property type="entry name" value="Metallo-hydrolase/oxidoreductase"/>
    <property type="match status" value="2"/>
</dbReference>
<gene>
    <name evidence="14" type="ORF">DB88DRAFT_541720</name>
</gene>
<evidence type="ECO:0000256" key="10">
    <source>
        <dbReference type="ARBA" id="ARBA00022833"/>
    </source>
</evidence>
<evidence type="ECO:0000313" key="15">
    <source>
        <dbReference type="Proteomes" id="UP001182556"/>
    </source>
</evidence>
<evidence type="ECO:0000313" key="14">
    <source>
        <dbReference type="EMBL" id="KAK1922605.1"/>
    </source>
</evidence>